<proteinExistence type="predicted"/>
<dbReference type="EMBL" id="JBHUFC010000001">
    <property type="protein sequence ID" value="MFD1786061.1"/>
    <property type="molecule type" value="Genomic_DNA"/>
</dbReference>
<protein>
    <submittedName>
        <fullName evidence="1">Uncharacterized protein</fullName>
    </submittedName>
</protein>
<reference evidence="2" key="1">
    <citation type="journal article" date="2019" name="Int. J. Syst. Evol. Microbiol.">
        <title>The Global Catalogue of Microorganisms (GCM) 10K type strain sequencing project: providing services to taxonomists for standard genome sequencing and annotation.</title>
        <authorList>
            <consortium name="The Broad Institute Genomics Platform"/>
            <consortium name="The Broad Institute Genome Sequencing Center for Infectious Disease"/>
            <person name="Wu L."/>
            <person name="Ma J."/>
        </authorList>
    </citation>
    <scope>NUCLEOTIDE SEQUENCE [LARGE SCALE GENOMIC DNA]</scope>
    <source>
        <strain evidence="2">Q85</strain>
    </source>
</reference>
<organism evidence="1 2">
    <name type="scientific">Sphingomonas floccifaciens</name>
    <dbReference type="NCBI Taxonomy" id="1844115"/>
    <lineage>
        <taxon>Bacteria</taxon>
        <taxon>Pseudomonadati</taxon>
        <taxon>Pseudomonadota</taxon>
        <taxon>Alphaproteobacteria</taxon>
        <taxon>Sphingomonadales</taxon>
        <taxon>Sphingomonadaceae</taxon>
        <taxon>Sphingomonas</taxon>
    </lineage>
</organism>
<evidence type="ECO:0000313" key="2">
    <source>
        <dbReference type="Proteomes" id="UP001597283"/>
    </source>
</evidence>
<dbReference type="Proteomes" id="UP001597283">
    <property type="component" value="Unassembled WGS sequence"/>
</dbReference>
<comment type="caution">
    <text evidence="1">The sequence shown here is derived from an EMBL/GenBank/DDBJ whole genome shotgun (WGS) entry which is preliminary data.</text>
</comment>
<gene>
    <name evidence="1" type="ORF">ACFSC3_00600</name>
</gene>
<evidence type="ECO:0000313" key="1">
    <source>
        <dbReference type="EMBL" id="MFD1786061.1"/>
    </source>
</evidence>
<name>A0ABW4N7Q3_9SPHN</name>
<accession>A0ABW4N7Q3</accession>
<keyword evidence="2" id="KW-1185">Reference proteome</keyword>
<dbReference type="RefSeq" id="WP_380937690.1">
    <property type="nucleotide sequence ID" value="NZ_JBHUFC010000001.1"/>
</dbReference>
<sequence length="113" mass="12005">MILAALLMLQAAAPAIDDAAAIGQRLSTWRGTLKDGVCKTRKTTGDAEVDRIGCSAMERCTPQFESRYAGAQDRAIRPEVKKVMIAALNGELTKCVDSERKAGIAALVAKRGA</sequence>